<dbReference type="SUPFAM" id="SSF53901">
    <property type="entry name" value="Thiolase-like"/>
    <property type="match status" value="1"/>
</dbReference>
<keyword evidence="4" id="KW-0808">Transferase</keyword>
<dbReference type="Pfam" id="PF16197">
    <property type="entry name" value="KAsynt_C_assoc"/>
    <property type="match status" value="1"/>
</dbReference>
<dbReference type="InterPro" id="IPR020843">
    <property type="entry name" value="ER"/>
</dbReference>
<dbReference type="Gene3D" id="3.10.129.110">
    <property type="entry name" value="Polyketide synthase dehydratase"/>
    <property type="match status" value="1"/>
</dbReference>
<dbReference type="InterPro" id="IPR013968">
    <property type="entry name" value="PKS_KR"/>
</dbReference>
<dbReference type="InterPro" id="IPR020806">
    <property type="entry name" value="PKS_PP-bd"/>
</dbReference>
<dbReference type="CDD" id="cd05195">
    <property type="entry name" value="enoyl_red"/>
    <property type="match status" value="1"/>
</dbReference>
<dbReference type="PROSITE" id="PS52019">
    <property type="entry name" value="PKS_MFAS_DH"/>
    <property type="match status" value="1"/>
</dbReference>
<dbReference type="InterPro" id="IPR016036">
    <property type="entry name" value="Malonyl_transacylase_ACP-bd"/>
</dbReference>
<evidence type="ECO:0000256" key="4">
    <source>
        <dbReference type="ARBA" id="ARBA00022679"/>
    </source>
</evidence>
<name>A0A2K0TTJ1_TRIHA</name>
<dbReference type="GO" id="GO:1901336">
    <property type="term" value="P:lactone biosynthetic process"/>
    <property type="evidence" value="ECO:0007669"/>
    <property type="project" value="UniProtKB-ARBA"/>
</dbReference>
<evidence type="ECO:0000256" key="8">
    <source>
        <dbReference type="ARBA" id="ARBA00023315"/>
    </source>
</evidence>
<dbReference type="Gene3D" id="3.40.50.150">
    <property type="entry name" value="Vaccinia Virus protein VP39"/>
    <property type="match status" value="1"/>
</dbReference>
<keyword evidence="5" id="KW-0521">NADP</keyword>
<dbReference type="InterPro" id="IPR014030">
    <property type="entry name" value="Ketoacyl_synth_N"/>
</dbReference>
<dbReference type="GO" id="GO:0004315">
    <property type="term" value="F:3-oxoacyl-[acyl-carrier-protein] synthase activity"/>
    <property type="evidence" value="ECO:0007669"/>
    <property type="project" value="InterPro"/>
</dbReference>
<dbReference type="InterPro" id="IPR020841">
    <property type="entry name" value="PKS_Beta-ketoAc_synthase_dom"/>
</dbReference>
<dbReference type="Pfam" id="PF13602">
    <property type="entry name" value="ADH_zinc_N_2"/>
    <property type="match status" value="1"/>
</dbReference>
<dbReference type="GO" id="GO:0031177">
    <property type="term" value="F:phosphopantetheine binding"/>
    <property type="evidence" value="ECO:0007669"/>
    <property type="project" value="InterPro"/>
</dbReference>
<dbReference type="FunFam" id="3.40.50.720:FF:000209">
    <property type="entry name" value="Polyketide synthase Pks12"/>
    <property type="match status" value="1"/>
</dbReference>
<dbReference type="Pfam" id="PF21089">
    <property type="entry name" value="PKS_DH_N"/>
    <property type="match status" value="1"/>
</dbReference>
<feature type="active site" description="Proton acceptor; for dehydratase activity" evidence="9">
    <location>
        <position position="948"/>
    </location>
</feature>
<dbReference type="InterPro" id="IPR014031">
    <property type="entry name" value="Ketoacyl_synth_C"/>
</dbReference>
<feature type="region of interest" description="C-terminal hotdog fold" evidence="9">
    <location>
        <begin position="1075"/>
        <end position="1231"/>
    </location>
</feature>
<dbReference type="SUPFAM" id="SSF50129">
    <property type="entry name" value="GroES-like"/>
    <property type="match status" value="1"/>
</dbReference>
<dbReference type="Gene3D" id="1.10.1200.10">
    <property type="entry name" value="ACP-like"/>
    <property type="match status" value="1"/>
</dbReference>
<dbReference type="PANTHER" id="PTHR43775">
    <property type="entry name" value="FATTY ACID SYNTHASE"/>
    <property type="match status" value="1"/>
</dbReference>
<dbReference type="SUPFAM" id="SSF55048">
    <property type="entry name" value="Probable ACP-binding domain of malonyl-CoA ACP transacylase"/>
    <property type="match status" value="1"/>
</dbReference>
<dbReference type="Pfam" id="PF08242">
    <property type="entry name" value="Methyltransf_12"/>
    <property type="match status" value="1"/>
</dbReference>
<dbReference type="Pfam" id="PF23297">
    <property type="entry name" value="ACP_SdgA_C"/>
    <property type="match status" value="1"/>
</dbReference>
<evidence type="ECO:0000259" key="11">
    <source>
        <dbReference type="PROSITE" id="PS52004"/>
    </source>
</evidence>
<dbReference type="GO" id="GO:0016491">
    <property type="term" value="F:oxidoreductase activity"/>
    <property type="evidence" value="ECO:0007669"/>
    <property type="project" value="UniProtKB-KW"/>
</dbReference>
<protein>
    <submittedName>
        <fullName evidence="13">Uncharacterized protein</fullName>
    </submittedName>
</protein>
<evidence type="ECO:0000256" key="2">
    <source>
        <dbReference type="ARBA" id="ARBA00022450"/>
    </source>
</evidence>
<dbReference type="EMBL" id="MTYI01000224">
    <property type="protein sequence ID" value="PNP48840.1"/>
    <property type="molecule type" value="Genomic_DNA"/>
</dbReference>
<feature type="domain" description="Carrier" evidence="10">
    <location>
        <begin position="2405"/>
        <end position="2482"/>
    </location>
</feature>
<dbReference type="InterPro" id="IPR009081">
    <property type="entry name" value="PP-bd_ACP"/>
</dbReference>
<dbReference type="InterPro" id="IPR036291">
    <property type="entry name" value="NAD(P)-bd_dom_sf"/>
</dbReference>
<dbReference type="SMART" id="SM00826">
    <property type="entry name" value="PKS_DH"/>
    <property type="match status" value="1"/>
</dbReference>
<keyword evidence="7" id="KW-0511">Multifunctional enzyme</keyword>
<dbReference type="InterPro" id="IPR036736">
    <property type="entry name" value="ACP-like_sf"/>
</dbReference>
<dbReference type="Pfam" id="PF00109">
    <property type="entry name" value="ketoacyl-synt"/>
    <property type="match status" value="2"/>
</dbReference>
<feature type="region of interest" description="N-terminal hotdog fold" evidence="9">
    <location>
        <begin position="916"/>
        <end position="1054"/>
    </location>
</feature>
<feature type="domain" description="PKS/mFAS DH" evidence="12">
    <location>
        <begin position="916"/>
        <end position="1231"/>
    </location>
</feature>
<dbReference type="PROSITE" id="PS52004">
    <property type="entry name" value="KS3_2"/>
    <property type="match status" value="1"/>
</dbReference>
<dbReference type="InterPro" id="IPR056501">
    <property type="entry name" value="NAD-bd_HRPKS_sdrA"/>
</dbReference>
<keyword evidence="3" id="KW-0597">Phosphoprotein</keyword>
<comment type="pathway">
    <text evidence="1">Secondary metabolite biosynthesis.</text>
</comment>
<dbReference type="CDD" id="cd00833">
    <property type="entry name" value="PKS"/>
    <property type="match status" value="1"/>
</dbReference>
<dbReference type="InterPro" id="IPR016035">
    <property type="entry name" value="Acyl_Trfase/lysoPLipase"/>
</dbReference>
<dbReference type="OrthoDB" id="329835at2759"/>
<dbReference type="SUPFAM" id="SSF53335">
    <property type="entry name" value="S-adenosyl-L-methionine-dependent methyltransferases"/>
    <property type="match status" value="1"/>
</dbReference>
<dbReference type="Pfam" id="PF00698">
    <property type="entry name" value="Acyl_transf_1"/>
    <property type="match status" value="1"/>
</dbReference>
<dbReference type="Gene3D" id="3.40.47.10">
    <property type="match status" value="1"/>
</dbReference>
<dbReference type="SUPFAM" id="SSF52151">
    <property type="entry name" value="FabD/lysophospholipase-like"/>
    <property type="match status" value="1"/>
</dbReference>
<feature type="active site" description="Proton donor; for dehydratase activity" evidence="9">
    <location>
        <position position="1143"/>
    </location>
</feature>
<proteinExistence type="predicted"/>
<dbReference type="GO" id="GO:0006633">
    <property type="term" value="P:fatty acid biosynthetic process"/>
    <property type="evidence" value="ECO:0007669"/>
    <property type="project" value="InterPro"/>
</dbReference>
<dbReference type="InterPro" id="IPR013217">
    <property type="entry name" value="Methyltransf_12"/>
</dbReference>
<dbReference type="PROSITE" id="PS00606">
    <property type="entry name" value="KS3_1"/>
    <property type="match status" value="1"/>
</dbReference>
<dbReference type="PANTHER" id="PTHR43775:SF29">
    <property type="entry name" value="ASPERFURANONE POLYKETIDE SYNTHASE AFOG-RELATED"/>
    <property type="match status" value="1"/>
</dbReference>
<reference evidence="13 14" key="1">
    <citation type="submission" date="2017-02" db="EMBL/GenBank/DDBJ databases">
        <title>Genomes of Trichoderma spp. with biocontrol activity.</title>
        <authorList>
            <person name="Gardiner D."/>
            <person name="Kazan K."/>
            <person name="Vos C."/>
            <person name="Harvey P."/>
        </authorList>
    </citation>
    <scope>NUCLEOTIDE SEQUENCE [LARGE SCALE GENOMIC DNA]</scope>
    <source>
        <strain evidence="13 14">Tr1</strain>
    </source>
</reference>
<organism evidence="13 14">
    <name type="scientific">Trichoderma harzianum</name>
    <name type="common">Hypocrea lixii</name>
    <dbReference type="NCBI Taxonomy" id="5544"/>
    <lineage>
        <taxon>Eukaryota</taxon>
        <taxon>Fungi</taxon>
        <taxon>Dikarya</taxon>
        <taxon>Ascomycota</taxon>
        <taxon>Pezizomycotina</taxon>
        <taxon>Sordariomycetes</taxon>
        <taxon>Hypocreomycetidae</taxon>
        <taxon>Hypocreales</taxon>
        <taxon>Hypocreaceae</taxon>
        <taxon>Trichoderma</taxon>
    </lineage>
</organism>
<dbReference type="Gene3D" id="3.40.366.10">
    <property type="entry name" value="Malonyl-Coenzyme A Acyl Carrier Protein, domain 2"/>
    <property type="match status" value="1"/>
</dbReference>
<dbReference type="Pfam" id="PF08240">
    <property type="entry name" value="ADH_N"/>
    <property type="match status" value="1"/>
</dbReference>
<dbReference type="Gene3D" id="3.40.50.720">
    <property type="entry name" value="NAD(P)-binding Rossmann-like Domain"/>
    <property type="match status" value="2"/>
</dbReference>
<dbReference type="InterPro" id="IPR013154">
    <property type="entry name" value="ADH-like_N"/>
</dbReference>
<dbReference type="Pfam" id="PF14765">
    <property type="entry name" value="PS-DH"/>
    <property type="match status" value="1"/>
</dbReference>
<dbReference type="InterPro" id="IPR042104">
    <property type="entry name" value="PKS_dehydratase_sf"/>
</dbReference>
<dbReference type="SMART" id="SM00829">
    <property type="entry name" value="PKS_ER"/>
    <property type="match status" value="1"/>
</dbReference>
<dbReference type="Pfam" id="PF08659">
    <property type="entry name" value="KR"/>
    <property type="match status" value="1"/>
</dbReference>
<dbReference type="InterPro" id="IPR016039">
    <property type="entry name" value="Thiolase-like"/>
</dbReference>
<dbReference type="PROSITE" id="PS50075">
    <property type="entry name" value="CARRIER"/>
    <property type="match status" value="1"/>
</dbReference>
<dbReference type="Gene3D" id="3.30.70.3290">
    <property type="match status" value="1"/>
</dbReference>
<dbReference type="InterPro" id="IPR049552">
    <property type="entry name" value="PKS_DH_N"/>
</dbReference>
<evidence type="ECO:0000256" key="7">
    <source>
        <dbReference type="ARBA" id="ARBA00023268"/>
    </source>
</evidence>
<dbReference type="InterPro" id="IPR049900">
    <property type="entry name" value="PKS_mFAS_DH"/>
</dbReference>
<keyword evidence="2" id="KW-0596">Phosphopantetheine</keyword>
<feature type="domain" description="Ketosynthase family 3 (KS3)" evidence="11">
    <location>
        <begin position="20"/>
        <end position="412"/>
    </location>
</feature>
<evidence type="ECO:0000256" key="5">
    <source>
        <dbReference type="ARBA" id="ARBA00022857"/>
    </source>
</evidence>
<comment type="caution">
    <text evidence="13">The sequence shown here is derived from an EMBL/GenBank/DDBJ whole genome shotgun (WGS) entry which is preliminary data.</text>
</comment>
<dbReference type="InterPro" id="IPR057326">
    <property type="entry name" value="KR_dom"/>
</dbReference>
<dbReference type="SMART" id="SM00823">
    <property type="entry name" value="PKS_PP"/>
    <property type="match status" value="1"/>
</dbReference>
<dbReference type="Proteomes" id="UP000236290">
    <property type="component" value="Unassembled WGS sequence"/>
</dbReference>
<evidence type="ECO:0000256" key="9">
    <source>
        <dbReference type="PROSITE-ProRule" id="PRU01363"/>
    </source>
</evidence>
<dbReference type="InterPro" id="IPR032821">
    <property type="entry name" value="PKS_assoc"/>
</dbReference>
<evidence type="ECO:0000259" key="12">
    <source>
        <dbReference type="PROSITE" id="PS52019"/>
    </source>
</evidence>
<evidence type="ECO:0000313" key="14">
    <source>
        <dbReference type="Proteomes" id="UP000236290"/>
    </source>
</evidence>
<dbReference type="InterPro" id="IPR001227">
    <property type="entry name" value="Ac_transferase_dom_sf"/>
</dbReference>
<dbReference type="InterPro" id="IPR014043">
    <property type="entry name" value="Acyl_transferase_dom"/>
</dbReference>
<dbReference type="GO" id="GO:0004312">
    <property type="term" value="F:fatty acid synthase activity"/>
    <property type="evidence" value="ECO:0007669"/>
    <property type="project" value="TreeGrafter"/>
</dbReference>
<dbReference type="InterPro" id="IPR018201">
    <property type="entry name" value="Ketoacyl_synth_AS"/>
</dbReference>
<evidence type="ECO:0000256" key="6">
    <source>
        <dbReference type="ARBA" id="ARBA00023002"/>
    </source>
</evidence>
<dbReference type="Pfam" id="PF23114">
    <property type="entry name" value="NAD-bd_HRPKS_sdrA"/>
    <property type="match status" value="1"/>
</dbReference>
<dbReference type="InterPro" id="IPR006162">
    <property type="entry name" value="Ppantetheine_attach_site"/>
</dbReference>
<evidence type="ECO:0000256" key="3">
    <source>
        <dbReference type="ARBA" id="ARBA00022553"/>
    </source>
</evidence>
<dbReference type="SMART" id="SM00827">
    <property type="entry name" value="PKS_AT"/>
    <property type="match status" value="1"/>
</dbReference>
<keyword evidence="6" id="KW-0560">Oxidoreductase</keyword>
<dbReference type="PROSITE" id="PS00012">
    <property type="entry name" value="PHOSPHOPANTETHEINE"/>
    <property type="match status" value="1"/>
</dbReference>
<dbReference type="InterPro" id="IPR011032">
    <property type="entry name" value="GroES-like_sf"/>
</dbReference>
<dbReference type="InterPro" id="IPR029063">
    <property type="entry name" value="SAM-dependent_MTases_sf"/>
</dbReference>
<gene>
    <name evidence="13" type="ORF">THARTR1_10285</name>
</gene>
<dbReference type="Pfam" id="PF02801">
    <property type="entry name" value="Ketoacyl-synt_C"/>
    <property type="match status" value="1"/>
</dbReference>
<sequence>MTATKYAETNGHGSSGNTTLEPIAIVGLSCVLPGEAINAEKLWEMLEAGRSAWGPVPPERFSHDGFYDPSGAKIGTAMDPQQRLLLEIAYKAFENAGLTIESLWGSNTGVYVGQWTFDYHEILCRDPNYLALYQTIGTGPAISSNRLSHFYNLQGPSFTVDTGCSSSLVALHQAIQSLRNGESDRCFVAGVNLTLDPQRFTYQSRLKMFSNEGRSFPFDSRANGYGRGEGCTGVVLQPLRTALEQGFPIRAVIRNSVINQDGRTPGISVPNGLMQSAAIRKAYSDVGLPLQADYVEAHGTGTKVGDPIEAKAISDVLAQGRDKTNPLPIGSIKGNVGHLESNAGLTGLIKAVLMLEKGKIPPHINFEMPSENVPLEALNLRIPVKTELANLRRISVNCFGYGGTNAHVILDHARDHLPPDLPQLRGMSKTTTEETMHTKSRIFLLSANSEKSCQDGARNLGDYITEKSKFVDADTLMNGIAYTLSRRSNFSHRAAIVASEVDDLVAQLQELGNEPISRENSPSKPRLAFAFSGQGAQYPEMGRALLGVWPSFTKSIARAERCLKAIGCPWNLKEELTKPAEVSRVEQPEIAQPLSTAVQLALVNTLAELGVLPSVVVGHSSGEIAAAYCAQAISFDDAMIVSYHRGRLTGQLQQRVTDCAGAMLAVGATPEAVDDFIKDLEASDRMKIACFNSPSSVTVSGDRDAIVQLQKKLEEAKVFSRMLRTGGAAYHSHQMLLIEKEYLQALQKVKGSQTSTSVTMVSSLTGAEIGGGMIIDRDYWVRNLVSPVLFTHAMKRVCQTKSGSKRVDFILEVGPHSQLGGPIKQTLRTLRGDAAKIPYAGTLKRGSDAEIAILETVKALFLRGFLPKVQLANNGFNKRLPSLLIDMPEYSFDHSQTYWHESRVSKAYRQRKFPPHELLGTSVQDYHGTEPRWVRYLRLEDISWLRGHVVQGQIVFPAAAYIAMAIQAIKQHTLEKTPQAQLNDIKFRNISFGQGLVLAEGVPDLEITLALRPQAHSARKSSSIWNEFRIFTVSNDSKWTEHCRGLVTAELDSGSGDSGRDTIPKADQDLYDQVEITGRKVNPKKLYFLSKDLGLDWSSPFNNLVNIKTTPGASISTVNPACNDDNSPQSNDSPYVIHPAILDSCLFQSLYAVLIFEDNFSETVVPTFIKKLNLSVRQPDLSGKQLNCYATRTTSTLTYDINVFDWTDYPGRVILRASGVTATQLPKLDHLGPATRGLVHSFELVTEMGFATKEHIGQLCKGDLKGGSVKDLNLRGDAIALSYIQRALKAITLADIPEGYLRHWYSWMQTHASQTYDSQLLNASPATDNNIGIQCLNRLGPNLPDLLTGAVHPLTLMKEDDLLTKVYLEERCLRCYSQIAAYCRELGRQWPTMKVLEVGAGTASVTLPIMQALENPGRVMASQYDFTDISAGFFPAAKERLSEYENIINYKTLDIEEDPAAQGFTPNSYDLIIACNVIHATSQIDVVVKNVQALLRPGGKFLLMETTVDQVYYNLIFGAFSGWWAGYDEGRRLSPLLSVPQWQEMLEKNGFDKTEPVFSDYEKEEGGTLSVFVAHAKQSEALLGDIPSIDVVAGSVQDGSADVVAHKLRCLLGRQDVSSAELLSPHQGKNISVLLPDICELMAGQILAEQWDSISSRIKTSSAVLFITQDAGTENMPRGAVDGFCRSLRLERQDIRLVTLHLGSGSVTEKADLVANLLQSPAFDLQLASTDVDCEFIEQDDQLYVPRIFVEKGMDKALHDTLGDSQPEEALFSGHDRVLTAEMGIPGLLETLRWKDDPEAQGTLDPNHIKFRLHAASINFKDVLIASGRLEGITQMQNDCSGVVVEVGANMTDKYKPGDKVCALYSRSYTNYPIVHGDCCHLIPESMSFEAAASLPIVWTTVYYSIIDQGRLKKGESILIHSAAGAVGQAAIMLAKYIGADIFATVGSDVKKQFLVDNFGIPEDHIFSSRTVEFHQGIMNITNGGGVDVVLNSLGEEMFRESCNTIAPFGRFVEIGRKDLMDDALMPMEFLLKNITFAYVDLALVIEKAKPLAQRLLRDVVSLVPTGAVRPVMITALPISEMEAAFRLIQAGKHMGKIILTVSEDQKVKILPARPALAPLQADATYIIVGGLGGLGKQIISWMADRGAKNIVTISRSGQLDTTAQSLIAKLKETGVFVSVKRCDITSDIQVQQIVQDILSEMPPIRGVIQSAMVLQDSLFDKMTYEQWMGAIDPKVKGSWILHTQLPASLDFFIMLSSAVAVSGNVGQSNYAAGCSFQDSLARFRRSHGLPAHSINVGAAGEAGYVSENTDVAATLRKQGFGTMSVAELLGHLDHIIAEPPSEPRKSQTILGLLPSGNEVGLGESTWMNDTKFAHVRRQGSAGSQMLGAESGPSAAISLATSVEEATEVICKAIVGQLSKMIGIPVDHINAARSLDHYGVDSLVAVELRNWIGAYIKANVPLMVLRSADSIQALAELVTKESRLVDDAIKTTAPQE</sequence>
<dbReference type="InterPro" id="IPR050091">
    <property type="entry name" value="PKS_NRPS_Biosynth_Enz"/>
</dbReference>
<dbReference type="InterPro" id="IPR020807">
    <property type="entry name" value="PKS_DH"/>
</dbReference>
<dbReference type="SMART" id="SM00822">
    <property type="entry name" value="PKS_KR"/>
    <property type="match status" value="1"/>
</dbReference>
<dbReference type="CDD" id="cd02440">
    <property type="entry name" value="AdoMet_MTases"/>
    <property type="match status" value="1"/>
</dbReference>
<dbReference type="SMART" id="SM00825">
    <property type="entry name" value="PKS_KS"/>
    <property type="match status" value="1"/>
</dbReference>
<accession>A0A2K0TTJ1</accession>
<dbReference type="Gene3D" id="3.90.180.10">
    <property type="entry name" value="Medium-chain alcohol dehydrogenases, catalytic domain"/>
    <property type="match status" value="1"/>
</dbReference>
<dbReference type="GO" id="GO:0030639">
    <property type="term" value="P:polyketide biosynthetic process"/>
    <property type="evidence" value="ECO:0007669"/>
    <property type="project" value="UniProtKB-ARBA"/>
</dbReference>
<evidence type="ECO:0000256" key="1">
    <source>
        <dbReference type="ARBA" id="ARBA00005179"/>
    </source>
</evidence>
<dbReference type="InterPro" id="IPR049551">
    <property type="entry name" value="PKS_DH_C"/>
</dbReference>
<dbReference type="SUPFAM" id="SSF51735">
    <property type="entry name" value="NAD(P)-binding Rossmann-fold domains"/>
    <property type="match status" value="2"/>
</dbReference>
<dbReference type="SUPFAM" id="SSF47336">
    <property type="entry name" value="ACP-like"/>
    <property type="match status" value="1"/>
</dbReference>
<evidence type="ECO:0000313" key="13">
    <source>
        <dbReference type="EMBL" id="PNP48840.1"/>
    </source>
</evidence>
<evidence type="ECO:0000259" key="10">
    <source>
        <dbReference type="PROSITE" id="PS50075"/>
    </source>
</evidence>
<keyword evidence="8" id="KW-0012">Acyltransferase</keyword>